<feature type="region of interest" description="Disordered" evidence="1">
    <location>
        <begin position="1"/>
        <end position="32"/>
    </location>
</feature>
<gene>
    <name evidence="3" type="ORF">OWR29_37565</name>
</gene>
<dbReference type="InterPro" id="IPR014747">
    <property type="entry name" value="Bac_photo_RC_H_C"/>
</dbReference>
<name>A0ABT4BDR4_9ACTN</name>
<dbReference type="EMBL" id="JAPNTZ010000016">
    <property type="protein sequence ID" value="MCY1143743.1"/>
    <property type="molecule type" value="Genomic_DNA"/>
</dbReference>
<dbReference type="RefSeq" id="WP_267568271.1">
    <property type="nucleotide sequence ID" value="NZ_JAPNTZ010000016.1"/>
</dbReference>
<dbReference type="PANTHER" id="PTHR36505:SF1">
    <property type="entry name" value="BLR1072 PROTEIN"/>
    <property type="match status" value="1"/>
</dbReference>
<evidence type="ECO:0000259" key="2">
    <source>
        <dbReference type="Pfam" id="PF05239"/>
    </source>
</evidence>
<reference evidence="3" key="1">
    <citation type="submission" date="2022-11" db="EMBL/GenBank/DDBJ databases">
        <authorList>
            <person name="Somphong A."/>
            <person name="Phongsopitanun W."/>
        </authorList>
    </citation>
    <scope>NUCLEOTIDE SEQUENCE</scope>
    <source>
        <strain evidence="3">Pm04-4</strain>
    </source>
</reference>
<dbReference type="Pfam" id="PF05239">
    <property type="entry name" value="PRC"/>
    <property type="match status" value="1"/>
</dbReference>
<accession>A0ABT4BDR4</accession>
<dbReference type="SUPFAM" id="SSF50346">
    <property type="entry name" value="PRC-barrel domain"/>
    <property type="match status" value="1"/>
</dbReference>
<evidence type="ECO:0000313" key="4">
    <source>
        <dbReference type="Proteomes" id="UP001151002"/>
    </source>
</evidence>
<comment type="caution">
    <text evidence="3">The sequence shown here is derived from an EMBL/GenBank/DDBJ whole genome shotgun (WGS) entry which is preliminary data.</text>
</comment>
<feature type="compositionally biased region" description="Polar residues" evidence="1">
    <location>
        <begin position="1"/>
        <end position="12"/>
    </location>
</feature>
<feature type="domain" description="PRC-barrel" evidence="2">
    <location>
        <begin position="22"/>
        <end position="89"/>
    </location>
</feature>
<dbReference type="Proteomes" id="UP001151002">
    <property type="component" value="Unassembled WGS sequence"/>
</dbReference>
<sequence length="138" mass="15423">MTDQPRTLTRLSDTSKDVADSSPDIRGRKVIDRDGDDLGKVDDLLIDTDEEKVRFLRVEHGGLLGIGATASFIPVDAVRDITDGEVHVDLAAQQVADAPRYDPDLVDQNDYYSDVYRYYGYAPYWTPGYAYPAGPIMY</sequence>
<dbReference type="PANTHER" id="PTHR36505">
    <property type="entry name" value="BLR1072 PROTEIN"/>
    <property type="match status" value="1"/>
</dbReference>
<organism evidence="3 4">
    <name type="scientific">Paractinoplanes pyxinae</name>
    <dbReference type="NCBI Taxonomy" id="2997416"/>
    <lineage>
        <taxon>Bacteria</taxon>
        <taxon>Bacillati</taxon>
        <taxon>Actinomycetota</taxon>
        <taxon>Actinomycetes</taxon>
        <taxon>Micromonosporales</taxon>
        <taxon>Micromonosporaceae</taxon>
        <taxon>Paractinoplanes</taxon>
    </lineage>
</organism>
<evidence type="ECO:0000313" key="3">
    <source>
        <dbReference type="EMBL" id="MCY1143743.1"/>
    </source>
</evidence>
<protein>
    <submittedName>
        <fullName evidence="3">PRC-barrel domain-containing protein</fullName>
    </submittedName>
</protein>
<keyword evidence="4" id="KW-1185">Reference proteome</keyword>
<feature type="compositionally biased region" description="Basic and acidic residues" evidence="1">
    <location>
        <begin position="13"/>
        <end position="32"/>
    </location>
</feature>
<dbReference type="InterPro" id="IPR011033">
    <property type="entry name" value="PRC_barrel-like_sf"/>
</dbReference>
<dbReference type="InterPro" id="IPR027275">
    <property type="entry name" value="PRC-brl_dom"/>
</dbReference>
<evidence type="ECO:0000256" key="1">
    <source>
        <dbReference type="SAM" id="MobiDB-lite"/>
    </source>
</evidence>
<dbReference type="Gene3D" id="3.90.50.10">
    <property type="entry name" value="Photosynthetic Reaction Center, subunit H, domain 2"/>
    <property type="match status" value="1"/>
</dbReference>
<proteinExistence type="predicted"/>